<comment type="subcellular location">
    <subcellularLocation>
        <location evidence="2">Cytoplasm</location>
    </subcellularLocation>
    <subcellularLocation>
        <location evidence="1">Nucleus</location>
    </subcellularLocation>
</comment>
<protein>
    <recommendedName>
        <fullName evidence="4">COP9 signalosome complex subunit 5</fullName>
    </recommendedName>
</protein>
<dbReference type="GO" id="GO:0005737">
    <property type="term" value="C:cytoplasm"/>
    <property type="evidence" value="ECO:0007669"/>
    <property type="project" value="UniProtKB-SubCell"/>
</dbReference>
<dbReference type="Proteomes" id="UP000015105">
    <property type="component" value="Chromosome 2D"/>
</dbReference>
<accession>A0A453D6H0</accession>
<keyword evidence="12" id="KW-0539">Nucleus</keyword>
<keyword evidence="6" id="KW-0645">Protease</keyword>
<evidence type="ECO:0000256" key="9">
    <source>
        <dbReference type="ARBA" id="ARBA00022801"/>
    </source>
</evidence>
<dbReference type="AlphaFoldDB" id="A0A453D6H0"/>
<evidence type="ECO:0000256" key="4">
    <source>
        <dbReference type="ARBA" id="ARBA00014880"/>
    </source>
</evidence>
<evidence type="ECO:0000313" key="15">
    <source>
        <dbReference type="Proteomes" id="UP000015105"/>
    </source>
</evidence>
<reference evidence="14" key="5">
    <citation type="journal article" date="2021" name="G3 (Bethesda)">
        <title>Aegilops tauschii genome assembly Aet v5.0 features greater sequence contiguity and improved annotation.</title>
        <authorList>
            <person name="Wang L."/>
            <person name="Zhu T."/>
            <person name="Rodriguez J.C."/>
            <person name="Deal K.R."/>
            <person name="Dubcovsky J."/>
            <person name="McGuire P.E."/>
            <person name="Lux T."/>
            <person name="Spannagl M."/>
            <person name="Mayer K.F.X."/>
            <person name="Baldrich P."/>
            <person name="Meyers B.C."/>
            <person name="Huo N."/>
            <person name="Gu Y.Q."/>
            <person name="Zhou H."/>
            <person name="Devos K.M."/>
            <person name="Bennetzen J.L."/>
            <person name="Unver T."/>
            <person name="Budak H."/>
            <person name="Gulick P.J."/>
            <person name="Galiba G."/>
            <person name="Kalapos B."/>
            <person name="Nelson D.R."/>
            <person name="Li P."/>
            <person name="You F.M."/>
            <person name="Luo M.C."/>
            <person name="Dvorak J."/>
        </authorList>
    </citation>
    <scope>NUCLEOTIDE SEQUENCE [LARGE SCALE GENOMIC DNA]</scope>
    <source>
        <strain evidence="14">cv. AL8/78</strain>
    </source>
</reference>
<reference evidence="15" key="2">
    <citation type="journal article" date="2017" name="Nat. Plants">
        <title>The Aegilops tauschii genome reveals multiple impacts of transposons.</title>
        <authorList>
            <person name="Zhao G."/>
            <person name="Zou C."/>
            <person name="Li K."/>
            <person name="Wang K."/>
            <person name="Li T."/>
            <person name="Gao L."/>
            <person name="Zhang X."/>
            <person name="Wang H."/>
            <person name="Yang Z."/>
            <person name="Liu X."/>
            <person name="Jiang W."/>
            <person name="Mao L."/>
            <person name="Kong X."/>
            <person name="Jiao Y."/>
            <person name="Jia J."/>
        </authorList>
    </citation>
    <scope>NUCLEOTIDE SEQUENCE [LARGE SCALE GENOMIC DNA]</scope>
    <source>
        <strain evidence="15">cv. AL8/78</strain>
    </source>
</reference>
<evidence type="ECO:0000256" key="7">
    <source>
        <dbReference type="ARBA" id="ARBA00022723"/>
    </source>
</evidence>
<dbReference type="FunFam" id="3.40.140.10:FF:000203">
    <property type="entry name" value="COP9 signalosome complex subunit 5"/>
    <property type="match status" value="1"/>
</dbReference>
<evidence type="ECO:0000256" key="1">
    <source>
        <dbReference type="ARBA" id="ARBA00004123"/>
    </source>
</evidence>
<evidence type="ECO:0000256" key="6">
    <source>
        <dbReference type="ARBA" id="ARBA00022670"/>
    </source>
</evidence>
<dbReference type="Gramene" id="AET2Gv21107200.7">
    <property type="protein sequence ID" value="AET2Gv21107200.7"/>
    <property type="gene ID" value="AET2Gv21107200"/>
</dbReference>
<proteinExistence type="inferred from homology"/>
<evidence type="ECO:0000256" key="2">
    <source>
        <dbReference type="ARBA" id="ARBA00004496"/>
    </source>
</evidence>
<dbReference type="GO" id="GO:0006508">
    <property type="term" value="P:proteolysis"/>
    <property type="evidence" value="ECO:0007669"/>
    <property type="project" value="UniProtKB-KW"/>
</dbReference>
<dbReference type="GO" id="GO:0008180">
    <property type="term" value="C:COP9 signalosome"/>
    <property type="evidence" value="ECO:0007669"/>
    <property type="project" value="UniProtKB-KW"/>
</dbReference>
<comment type="similarity">
    <text evidence="3">Belongs to the peptidase M67A family. CSN5 subfamily.</text>
</comment>
<sequence>MEPTSSSAVARQTWELENNIPAAASDPDAMDAIYRYDEAANARAHQEKPWATDPHHFRRARISALALLKMVVHARAGGTIEIMGLMQGKFEGDSIIVMDAFALPVEGTETRVNAQADAYEYMVEYSTINKQV</sequence>
<dbReference type="Gene3D" id="3.40.140.10">
    <property type="entry name" value="Cytidine Deaminase, domain 2"/>
    <property type="match status" value="1"/>
</dbReference>
<keyword evidence="11" id="KW-0482">Metalloprotease</keyword>
<keyword evidence="5" id="KW-0963">Cytoplasm</keyword>
<name>A0A453D6H0_AEGTS</name>
<evidence type="ECO:0000256" key="12">
    <source>
        <dbReference type="ARBA" id="ARBA00023242"/>
    </source>
</evidence>
<reference evidence="15" key="1">
    <citation type="journal article" date="2014" name="Science">
        <title>Ancient hybridizations among the ancestral genomes of bread wheat.</title>
        <authorList>
            <consortium name="International Wheat Genome Sequencing Consortium,"/>
            <person name="Marcussen T."/>
            <person name="Sandve S.R."/>
            <person name="Heier L."/>
            <person name="Spannagl M."/>
            <person name="Pfeifer M."/>
            <person name="Jakobsen K.S."/>
            <person name="Wulff B.B."/>
            <person name="Steuernagel B."/>
            <person name="Mayer K.F."/>
            <person name="Olsen O.A."/>
        </authorList>
    </citation>
    <scope>NUCLEOTIDE SEQUENCE [LARGE SCALE GENOMIC DNA]</scope>
    <source>
        <strain evidence="15">cv. AL8/78</strain>
    </source>
</reference>
<evidence type="ECO:0000256" key="3">
    <source>
        <dbReference type="ARBA" id="ARBA00006008"/>
    </source>
</evidence>
<feature type="domain" description="MPN" evidence="13">
    <location>
        <begin position="60"/>
        <end position="132"/>
    </location>
</feature>
<evidence type="ECO:0000313" key="14">
    <source>
        <dbReference type="EnsemblPlants" id="AET2Gv21107200.7"/>
    </source>
</evidence>
<dbReference type="PROSITE" id="PS50249">
    <property type="entry name" value="MPN"/>
    <property type="match status" value="1"/>
</dbReference>
<evidence type="ECO:0000259" key="13">
    <source>
        <dbReference type="PROSITE" id="PS50249"/>
    </source>
</evidence>
<keyword evidence="15" id="KW-1185">Reference proteome</keyword>
<reference evidence="14" key="3">
    <citation type="journal article" date="2017" name="Nature">
        <title>Genome sequence of the progenitor of the wheat D genome Aegilops tauschii.</title>
        <authorList>
            <person name="Luo M.C."/>
            <person name="Gu Y.Q."/>
            <person name="Puiu D."/>
            <person name="Wang H."/>
            <person name="Twardziok S.O."/>
            <person name="Deal K.R."/>
            <person name="Huo N."/>
            <person name="Zhu T."/>
            <person name="Wang L."/>
            <person name="Wang Y."/>
            <person name="McGuire P.E."/>
            <person name="Liu S."/>
            <person name="Long H."/>
            <person name="Ramasamy R.K."/>
            <person name="Rodriguez J.C."/>
            <person name="Van S.L."/>
            <person name="Yuan L."/>
            <person name="Wang Z."/>
            <person name="Xia Z."/>
            <person name="Xiao L."/>
            <person name="Anderson O.D."/>
            <person name="Ouyang S."/>
            <person name="Liang Y."/>
            <person name="Zimin A.V."/>
            <person name="Pertea G."/>
            <person name="Qi P."/>
            <person name="Bennetzen J.L."/>
            <person name="Dai X."/>
            <person name="Dawson M.W."/>
            <person name="Muller H.G."/>
            <person name="Kugler K."/>
            <person name="Rivarola-Duarte L."/>
            <person name="Spannagl M."/>
            <person name="Mayer K.F.X."/>
            <person name="Lu F.H."/>
            <person name="Bevan M.W."/>
            <person name="Leroy P."/>
            <person name="Li P."/>
            <person name="You F.M."/>
            <person name="Sun Q."/>
            <person name="Liu Z."/>
            <person name="Lyons E."/>
            <person name="Wicker T."/>
            <person name="Salzberg S.L."/>
            <person name="Devos K.M."/>
            <person name="Dvorak J."/>
        </authorList>
    </citation>
    <scope>NUCLEOTIDE SEQUENCE [LARGE SCALE GENOMIC DNA]</scope>
    <source>
        <strain evidence="14">cv. AL8/78</strain>
    </source>
</reference>
<evidence type="ECO:0000256" key="8">
    <source>
        <dbReference type="ARBA" id="ARBA00022790"/>
    </source>
</evidence>
<evidence type="ECO:0000256" key="11">
    <source>
        <dbReference type="ARBA" id="ARBA00023049"/>
    </source>
</evidence>
<reference evidence="14" key="4">
    <citation type="submission" date="2019-03" db="UniProtKB">
        <authorList>
            <consortium name="EnsemblPlants"/>
        </authorList>
    </citation>
    <scope>IDENTIFICATION</scope>
</reference>
<dbReference type="EnsemblPlants" id="AET2Gv21107200.7">
    <property type="protein sequence ID" value="AET2Gv21107200.7"/>
    <property type="gene ID" value="AET2Gv21107200"/>
</dbReference>
<evidence type="ECO:0000256" key="10">
    <source>
        <dbReference type="ARBA" id="ARBA00022833"/>
    </source>
</evidence>
<dbReference type="GO" id="GO:0008237">
    <property type="term" value="F:metallopeptidase activity"/>
    <property type="evidence" value="ECO:0007669"/>
    <property type="project" value="UniProtKB-KW"/>
</dbReference>
<dbReference type="PANTHER" id="PTHR10410">
    <property type="entry name" value="EUKARYOTIC TRANSLATION INITIATION FACTOR 3 -RELATED"/>
    <property type="match status" value="1"/>
</dbReference>
<dbReference type="InterPro" id="IPR000555">
    <property type="entry name" value="JAMM/MPN+_dom"/>
</dbReference>
<dbReference type="GO" id="GO:0046872">
    <property type="term" value="F:metal ion binding"/>
    <property type="evidence" value="ECO:0007669"/>
    <property type="project" value="UniProtKB-KW"/>
</dbReference>
<dbReference type="InterPro" id="IPR050242">
    <property type="entry name" value="JAMM_MPN+_peptidase_M67A"/>
</dbReference>
<evidence type="ECO:0000256" key="5">
    <source>
        <dbReference type="ARBA" id="ARBA00022490"/>
    </source>
</evidence>
<keyword evidence="7" id="KW-0479">Metal-binding</keyword>
<dbReference type="InterPro" id="IPR037518">
    <property type="entry name" value="MPN"/>
</dbReference>
<keyword evidence="9" id="KW-0378">Hydrolase</keyword>
<organism evidence="14 15">
    <name type="scientific">Aegilops tauschii subsp. strangulata</name>
    <name type="common">Goatgrass</name>
    <dbReference type="NCBI Taxonomy" id="200361"/>
    <lineage>
        <taxon>Eukaryota</taxon>
        <taxon>Viridiplantae</taxon>
        <taxon>Streptophyta</taxon>
        <taxon>Embryophyta</taxon>
        <taxon>Tracheophyta</taxon>
        <taxon>Spermatophyta</taxon>
        <taxon>Magnoliopsida</taxon>
        <taxon>Liliopsida</taxon>
        <taxon>Poales</taxon>
        <taxon>Poaceae</taxon>
        <taxon>BOP clade</taxon>
        <taxon>Pooideae</taxon>
        <taxon>Triticodae</taxon>
        <taxon>Triticeae</taxon>
        <taxon>Triticinae</taxon>
        <taxon>Aegilops</taxon>
    </lineage>
</organism>
<dbReference type="Pfam" id="PF01398">
    <property type="entry name" value="JAB"/>
    <property type="match status" value="1"/>
</dbReference>
<keyword evidence="10" id="KW-0862">Zinc</keyword>
<keyword evidence="8" id="KW-0736">Signalosome</keyword>